<keyword evidence="3 5" id="KW-1133">Transmembrane helix</keyword>
<comment type="caution">
    <text evidence="7">The sequence shown here is derived from an EMBL/GenBank/DDBJ whole genome shotgun (WGS) entry which is preliminary data.</text>
</comment>
<dbReference type="AlphaFoldDB" id="A0A543G5G3"/>
<feature type="transmembrane region" description="Helical" evidence="5">
    <location>
        <begin position="276"/>
        <end position="293"/>
    </location>
</feature>
<evidence type="ECO:0000256" key="5">
    <source>
        <dbReference type="SAM" id="Phobius"/>
    </source>
</evidence>
<feature type="transmembrane region" description="Helical" evidence="5">
    <location>
        <begin position="205"/>
        <end position="224"/>
    </location>
</feature>
<dbReference type="GO" id="GO:0016020">
    <property type="term" value="C:membrane"/>
    <property type="evidence" value="ECO:0007669"/>
    <property type="project" value="UniProtKB-SubCell"/>
</dbReference>
<keyword evidence="7" id="KW-0436">Ligase</keyword>
<reference evidence="7 8" key="1">
    <citation type="submission" date="2019-06" db="EMBL/GenBank/DDBJ databases">
        <title>Genomic Encyclopedia of Archaeal and Bacterial Type Strains, Phase II (KMG-II): from individual species to whole genera.</title>
        <authorList>
            <person name="Goeker M."/>
        </authorList>
    </citation>
    <scope>NUCLEOTIDE SEQUENCE [LARGE SCALE GENOMIC DNA]</scope>
    <source>
        <strain evidence="7 8">DSM 24789</strain>
    </source>
</reference>
<evidence type="ECO:0000313" key="7">
    <source>
        <dbReference type="EMBL" id="TQM41274.1"/>
    </source>
</evidence>
<dbReference type="InterPro" id="IPR007016">
    <property type="entry name" value="O-antigen_ligase-rel_domated"/>
</dbReference>
<protein>
    <submittedName>
        <fullName evidence="7">O-antigen ligase</fullName>
    </submittedName>
</protein>
<feature type="transmembrane region" description="Helical" evidence="5">
    <location>
        <begin position="395"/>
        <end position="414"/>
    </location>
</feature>
<feature type="transmembrane region" description="Helical" evidence="5">
    <location>
        <begin position="252"/>
        <end position="269"/>
    </location>
</feature>
<gene>
    <name evidence="7" type="ORF">BC670_2219</name>
</gene>
<dbReference type="EMBL" id="VFPJ01000001">
    <property type="protein sequence ID" value="TQM41274.1"/>
    <property type="molecule type" value="Genomic_DNA"/>
</dbReference>
<proteinExistence type="predicted"/>
<evidence type="ECO:0000256" key="3">
    <source>
        <dbReference type="ARBA" id="ARBA00022989"/>
    </source>
</evidence>
<keyword evidence="4 5" id="KW-0472">Membrane</keyword>
<feature type="transmembrane region" description="Helical" evidence="5">
    <location>
        <begin position="6"/>
        <end position="36"/>
    </location>
</feature>
<comment type="subcellular location">
    <subcellularLocation>
        <location evidence="1">Membrane</location>
        <topology evidence="1">Multi-pass membrane protein</topology>
    </subcellularLocation>
</comment>
<name>A0A543G5G3_9FLAO</name>
<organism evidence="7 8">
    <name type="scientific">Flavobacterium branchiophilum</name>
    <dbReference type="NCBI Taxonomy" id="55197"/>
    <lineage>
        <taxon>Bacteria</taxon>
        <taxon>Pseudomonadati</taxon>
        <taxon>Bacteroidota</taxon>
        <taxon>Flavobacteriia</taxon>
        <taxon>Flavobacteriales</taxon>
        <taxon>Flavobacteriaceae</taxon>
        <taxon>Flavobacterium</taxon>
    </lineage>
</organism>
<evidence type="ECO:0000256" key="4">
    <source>
        <dbReference type="ARBA" id="ARBA00023136"/>
    </source>
</evidence>
<dbReference type="GO" id="GO:0016874">
    <property type="term" value="F:ligase activity"/>
    <property type="evidence" value="ECO:0007669"/>
    <property type="project" value="UniProtKB-KW"/>
</dbReference>
<dbReference type="Proteomes" id="UP000320773">
    <property type="component" value="Unassembled WGS sequence"/>
</dbReference>
<dbReference type="InterPro" id="IPR051533">
    <property type="entry name" value="WaaL-like"/>
</dbReference>
<dbReference type="PANTHER" id="PTHR37422:SF13">
    <property type="entry name" value="LIPOPOLYSACCHARIDE BIOSYNTHESIS PROTEIN PA4999-RELATED"/>
    <property type="match status" value="1"/>
</dbReference>
<feature type="transmembrane region" description="Helical" evidence="5">
    <location>
        <begin position="43"/>
        <end position="61"/>
    </location>
</feature>
<keyword evidence="2 5" id="KW-0812">Transmembrane</keyword>
<feature type="transmembrane region" description="Helical" evidence="5">
    <location>
        <begin position="231"/>
        <end position="246"/>
    </location>
</feature>
<accession>A0A543G5G3</accession>
<dbReference type="PANTHER" id="PTHR37422">
    <property type="entry name" value="TEICHURONIC ACID BIOSYNTHESIS PROTEIN TUAE"/>
    <property type="match status" value="1"/>
</dbReference>
<feature type="transmembrane region" description="Helical" evidence="5">
    <location>
        <begin position="364"/>
        <end position="383"/>
    </location>
</feature>
<feature type="domain" description="O-antigen ligase-related" evidence="6">
    <location>
        <begin position="237"/>
        <end position="372"/>
    </location>
</feature>
<feature type="transmembrane region" description="Helical" evidence="5">
    <location>
        <begin position="67"/>
        <end position="85"/>
    </location>
</feature>
<dbReference type="Pfam" id="PF04932">
    <property type="entry name" value="Wzy_C"/>
    <property type="match status" value="1"/>
</dbReference>
<evidence type="ECO:0000313" key="8">
    <source>
        <dbReference type="Proteomes" id="UP000320773"/>
    </source>
</evidence>
<feature type="transmembrane region" description="Helical" evidence="5">
    <location>
        <begin position="97"/>
        <end position="116"/>
    </location>
</feature>
<sequence>MKKKIFLILLSIVLLFTDINKIAIPYLGLVMVYMYYKFYNKQYNEIVLALTFFGYSFFILLNKVTGLPNIGLIFAMLLAVFLIRLMTGWEPAKKLKLAIFPYNLMLYAFFGLILFAMTKTELGDYQVFKIQLCITWAAILFASLHCYDDHINHFNFEEFLIISFYLFVPQFTLAADDGGVSLSPIQTWRTYSVLDDGIRGHEYDIITATRIAGIGMLAFLCHLLDFSVKKIYLFFLMSFFVIVMIICQTRQSLAAIIIPILILLYFNFFKQQKSNFNTFIGIVLVLASVTYYLNYLNANNVESRLVENADGDSEEGTGREEIYAAAKAYIAENPTNIGFGNYVSVVGGADYPHNIFLEIMLEEGYVAVLVLICIVGFIFIEVFKLIISPQSPGKLELFAILATLYFLGLAQFSVDIARNQTFFYTFALFLSLKNKRLKELALN</sequence>
<feature type="transmembrane region" description="Helical" evidence="5">
    <location>
        <begin position="128"/>
        <end position="147"/>
    </location>
</feature>
<evidence type="ECO:0000256" key="2">
    <source>
        <dbReference type="ARBA" id="ARBA00022692"/>
    </source>
</evidence>
<evidence type="ECO:0000256" key="1">
    <source>
        <dbReference type="ARBA" id="ARBA00004141"/>
    </source>
</evidence>
<evidence type="ECO:0000259" key="6">
    <source>
        <dbReference type="Pfam" id="PF04932"/>
    </source>
</evidence>
<dbReference type="RefSeq" id="WP_089080073.1">
    <property type="nucleotide sequence ID" value="NZ_VFPJ01000001.1"/>
</dbReference>